<reference evidence="2 3" key="1">
    <citation type="submission" date="2024-10" db="EMBL/GenBank/DDBJ databases">
        <title>Updated reference genomes for cyclostephanoid diatoms.</title>
        <authorList>
            <person name="Roberts W.R."/>
            <person name="Alverson A.J."/>
        </authorList>
    </citation>
    <scope>NUCLEOTIDE SEQUENCE [LARGE SCALE GENOMIC DNA]</scope>
    <source>
        <strain evidence="2 3">AJA010-31</strain>
    </source>
</reference>
<feature type="region of interest" description="Disordered" evidence="1">
    <location>
        <begin position="895"/>
        <end position="1035"/>
    </location>
</feature>
<organism evidence="2 3">
    <name type="scientific">Cyclotella atomus</name>
    <dbReference type="NCBI Taxonomy" id="382360"/>
    <lineage>
        <taxon>Eukaryota</taxon>
        <taxon>Sar</taxon>
        <taxon>Stramenopiles</taxon>
        <taxon>Ochrophyta</taxon>
        <taxon>Bacillariophyta</taxon>
        <taxon>Coscinodiscophyceae</taxon>
        <taxon>Thalassiosirophycidae</taxon>
        <taxon>Stephanodiscales</taxon>
        <taxon>Stephanodiscaceae</taxon>
        <taxon>Cyclotella</taxon>
    </lineage>
</organism>
<dbReference type="InterPro" id="IPR036691">
    <property type="entry name" value="Endo/exonu/phosph_ase_sf"/>
</dbReference>
<dbReference type="EMBL" id="JALLPJ020000046">
    <property type="protein sequence ID" value="KAL3804263.1"/>
    <property type="molecule type" value="Genomic_DNA"/>
</dbReference>
<feature type="region of interest" description="Disordered" evidence="1">
    <location>
        <begin position="356"/>
        <end position="379"/>
    </location>
</feature>
<feature type="compositionally biased region" description="Basic residues" evidence="1">
    <location>
        <begin position="2935"/>
        <end position="2955"/>
    </location>
</feature>
<sequence>TTFLNYYLGLAKDYGHFLEILPFNENNDLNPLTVDDNVAMLSLDTLHQYVGTLVRVNDGKWRSFEFKIKTSVPNPRNFTLIPLLSNGGQNPLVNYLDENKLTVLSGTRWAQSRSPLYLLGESDIADDPVAISQELNTRIFKVVGDVAPKAMEIEWCLVESNTFGRDHVTAPGYYVVGDLQSEDKIEYLLGKLKRDSSWPLTGQTLFLKAKACSKNNDNLNDIHETLKTQQKYSQSRIYFSVIGISTEILNRVPSDPLGLSPERPNTKTVKELLKNIRLSSSSAQIIEKIGIGDSINHLIFMGNVKNSVGLEAVSSQVIDKLRTWTNSSNGKLDLTTLIPNSEEPTFQPGMLIHTPQANQSSPKRQRLTPPHPITSPAPTTMLSNQIEKLITTINTLQSEFQLMKKELSQRPSDVTATSVITDALSSLSDKMEGMSADVKNKSEVISAIKTSSENILTELAKAKTVNDMDQAIVRAHLSGDYLIDLPSTCREDQIVLPPHGHTDDMPEGHTHPKEEEDRLNNLTPGEICEMVRAAPGFIDHNEDHFCLNCLEDATRGQLSYECSICGGVFHEECQDILEYKYDSGNILPACNRCRVIHQFEKGIRMMLKCPICTKWIESKKQEIVALSNSEKRRVRLQKLAIVREGIVSLNVLSVVEQTENALAQIYQERNQPDVDFGTNNDEAVPESRNDEPRHSEVISTPAAAMITTFPSTAASKKGATDGSAEDHHIQNVDRYKADVASRYPSNLPGNEVYDNLVHNWMDERISSIESAISIFLSDIEQGKYQMQRSDDASAGSMTGPLPHELEPLINLRDCHSLFWSTESKKSSGICPFTAVNNNWWESSGMSHLVDTCECTDGYDLDTVGMICHLQAHNHWIARVAALVVREHDVTTGLHSLREPHSSIKESNSPYQPQVLFTQPRTGVPKTEGEESENEDKQIKELFHGNRRKNQMLAGIEESSTAEKESSHDSDSDTASESKRFKTSQEVRYKGKSAMDTKRSSKRLKELRKKKDILTNVDDGESSNGSGQDIFASGDPMTDRNPEDGLLRLASHNINGSQMGHRGFEVAPDIDVTDELGIDISGLQETKKPWTAANRRLYNQQAQLKWPQGVRNIFSSAPWSYDEKDYMAGGTLLSLHGRVLGRIESTGSDKWGRFCYTTLRGSRDEGIVVINAYRTCHVKADNPGPFTSYQMEYTGLRESGIKDPQPRFQIFKDLTSIIDEKREQGYRPIVMMDANEDWVAESHKQQGNKLKRFMQQAQLADPFFLKFNKAPRTYVRGRHRLDYILVDPALLPAIRSIGYLGSMEANMSDHTMAYIDFDEKLLFKGLINRPTEIHSREFMICQDDKKLKFTTLARTQFIHHKIHERVMRLAAEFTEHGPTDTNINTYSKLDTEIIELIKCAAKKTSRKKFGYMRSPDLVQAGQLLMLYKCLLSCKLRRQPLPESCINSAKRLEADITGFEAQSLKQLRKEVYKRRRGLWAVQKECEERRAQWIQQLAEDRTRAAGEEDWEKKMNAMKKTVEDRQINRKLSAVTKGTHSQLDRIQIPTNEWYYSAKEAELYRYDNGVWEAYPRHNRYHDKYLTHHTLKVIPPDAVPVEVAKTREYIEITSFIITNEPMWRDVTDSEEIKRLLLARNKRHLQQADIEGGTSSTPIMKLVRSEHGLSTFNDQILNGNLANTIETTPEVVDWFEAIKRPPTPVIETVVGIIDKESYQDMFKNATEKTSSGGEIHYTLWKALAEQDDFAEFLCVMISLPFMYGFANPRWSNEVDVMLEKKPGVRKIHLLRIIGLLEADFNTALKYFFAKRMMTNAEQIGISDEQWGSRKNRSSIDAAMLKLLMFETARVKRATLAGTYYDLCANYDRIFKSISNLIAQRSGMDKNILRARALVIENMRRRVKTALGTSVESYGQEPNEPEVGGEVQGKGDVPSLWCVQSDTLLRAHEKGAYGMYLQNPDGSRNIKRCNTQFVDDDDGWASAPFDSEHPLSETVRRMQHDAQRWNNINNIPGQTIAFHKCKWQILAWHVINGDLKVIHSTEDVLVLKDNKGGAAVIEFLPPDQPNKGLGYYLCPDGNQEHQYKYVYDAIVDICEKITGAQLSEKETRQALLQRLLPKLDYGLYASYFNKRQSTEIDKVINASFLPRLRINRNTDRAIVHGPRMYGGLEIPNVYTRQTQHHIKYIIKQLRWNSTLANDILTALDNVQLASGFVTPILEKTDTEMDYIDNGWIVDLRERLNEIGGKLWVEDAWQPQLQREGDFSLMERFLSVKTTPRQRNQLRMVLHWLRVITIADLADPTGRYVPGDRLTGEWQAHSPLEWPKQPKPSKRDFALFRRFIRNTICLHETPWQPVNANLQITEPLGKWFTNVKRNVNPTCCRTKDSLYYQDTETMSISKYTLRGNSGFFKYEGEVNTMPQNATPVDCRFVDGDKMWTSRRYRPAVQKVPERKRPGNILHDNLIRTGSTIKGASDGSLFKDQEVMTAGWIIANDTEHMTAAVFVISSVSSLSSYRAELEGTFRLLKHIEYLDMSPDEVRHWCDNEGAVDATNKTSIHTPGDTLAPDADIILAILHHKRKTKIASECIHVLSHQDTKERKTKEEKEQDKKEKQRERRARIREVDVGEGTHAPSPEPSPPPSPSSDTFEPSRKSRLKLPRRELGKKDLSDEVLMNVACDEYAGEAAREHMECPEAPAHDILQPPYEGSKAMLKIGDLWITSDYDNNIHFASTAPALRKYCRKRHKWDNKTMELINWNMIDSIRKKQNWSDFVRSMKLLHGWLPIMHNLGKYKHITQCPGCECPDETFLHLFNCSHHLMAEAREDALEKIRDTCRLMKIADSYSQAFLSCIKCGIKQTVAPVPKHPHELATAVKHQNRIGTHKIHTVLSLQDRHLANIDSDEIKKMGRLTRRKWIKHLDRLHDIHKKQNCPRDEGQPTITNHFNVIEHRKCSRRAGTRKARQPQNKKKRLTQSTLDNTITVTKRKRRSSKGSKNVDQAVSRSKRGVQTRLQFTAGTAQPQRKDRPRPPEGIEPD</sequence>
<feature type="compositionally biased region" description="Basic and acidic residues" evidence="1">
    <location>
        <begin position="685"/>
        <end position="696"/>
    </location>
</feature>
<feature type="compositionally biased region" description="Basic and acidic residues" evidence="1">
    <location>
        <begin position="2581"/>
        <end position="2611"/>
    </location>
</feature>
<feature type="non-terminal residue" evidence="2">
    <location>
        <position position="1"/>
    </location>
</feature>
<comment type="caution">
    <text evidence="2">The sequence shown here is derived from an EMBL/GenBank/DDBJ whole genome shotgun (WGS) entry which is preliminary data.</text>
</comment>
<feature type="compositionally biased region" description="Basic and acidic residues" evidence="1">
    <location>
        <begin position="3005"/>
        <end position="3019"/>
    </location>
</feature>
<accession>A0ABD3QVJ9</accession>
<feature type="compositionally biased region" description="Pro residues" evidence="1">
    <location>
        <begin position="2620"/>
        <end position="2629"/>
    </location>
</feature>
<evidence type="ECO:0000313" key="3">
    <source>
        <dbReference type="Proteomes" id="UP001530400"/>
    </source>
</evidence>
<evidence type="ECO:0000256" key="1">
    <source>
        <dbReference type="SAM" id="MobiDB-lite"/>
    </source>
</evidence>
<feature type="compositionally biased region" description="Polar residues" evidence="1">
    <location>
        <begin position="2993"/>
        <end position="3004"/>
    </location>
</feature>
<feature type="compositionally biased region" description="Polar residues" evidence="1">
    <location>
        <begin position="904"/>
        <end position="920"/>
    </location>
</feature>
<feature type="region of interest" description="Disordered" evidence="1">
    <location>
        <begin position="2581"/>
        <end position="2649"/>
    </location>
</feature>
<feature type="compositionally biased region" description="Polar residues" evidence="1">
    <location>
        <begin position="2956"/>
        <end position="2966"/>
    </location>
</feature>
<dbReference type="CDD" id="cd15489">
    <property type="entry name" value="PHD_SF"/>
    <property type="match status" value="1"/>
</dbReference>
<dbReference type="Proteomes" id="UP001530400">
    <property type="component" value="Unassembled WGS sequence"/>
</dbReference>
<gene>
    <name evidence="2" type="ORF">ACHAWO_007558</name>
</gene>
<feature type="region of interest" description="Disordered" evidence="1">
    <location>
        <begin position="2935"/>
        <end position="3019"/>
    </location>
</feature>
<evidence type="ECO:0008006" key="4">
    <source>
        <dbReference type="Google" id="ProtNLM"/>
    </source>
</evidence>
<dbReference type="Gene3D" id="3.60.10.10">
    <property type="entry name" value="Endonuclease/exonuclease/phosphatase"/>
    <property type="match status" value="1"/>
</dbReference>
<name>A0ABD3QVJ9_9STRA</name>
<feature type="region of interest" description="Disordered" evidence="1">
    <location>
        <begin position="672"/>
        <end position="696"/>
    </location>
</feature>
<dbReference type="SUPFAM" id="SSF56219">
    <property type="entry name" value="DNase I-like"/>
    <property type="match status" value="1"/>
</dbReference>
<keyword evidence="3" id="KW-1185">Reference proteome</keyword>
<feature type="compositionally biased region" description="Basic residues" evidence="1">
    <location>
        <begin position="999"/>
        <end position="1010"/>
    </location>
</feature>
<evidence type="ECO:0000313" key="2">
    <source>
        <dbReference type="EMBL" id="KAL3804263.1"/>
    </source>
</evidence>
<proteinExistence type="predicted"/>
<feature type="compositionally biased region" description="Basic and acidic residues" evidence="1">
    <location>
        <begin position="934"/>
        <end position="943"/>
    </location>
</feature>
<feature type="compositionally biased region" description="Basic and acidic residues" evidence="1">
    <location>
        <begin position="960"/>
        <end position="998"/>
    </location>
</feature>
<protein>
    <recommendedName>
        <fullName evidence="4">Calmodulin</fullName>
    </recommendedName>
</protein>